<comment type="catalytic activity">
    <reaction evidence="1">
        <text>ATP + protein L-histidine = ADP + protein N-phospho-L-histidine.</text>
        <dbReference type="EC" id="2.7.13.3"/>
    </reaction>
</comment>
<dbReference type="Gene3D" id="3.30.450.20">
    <property type="entry name" value="PAS domain"/>
    <property type="match status" value="2"/>
</dbReference>
<dbReference type="InterPro" id="IPR008207">
    <property type="entry name" value="Sig_transdc_His_kin_Hpt_dom"/>
</dbReference>
<feature type="modified residue" description="Phosphohistidine" evidence="16">
    <location>
        <position position="1005"/>
    </location>
</feature>
<dbReference type="PRINTS" id="PR00344">
    <property type="entry name" value="BCTRLSENSOR"/>
</dbReference>
<dbReference type="PANTHER" id="PTHR45339:SF1">
    <property type="entry name" value="HYBRID SIGNAL TRANSDUCTION HISTIDINE KINASE J"/>
    <property type="match status" value="1"/>
</dbReference>
<dbReference type="InterPro" id="IPR011006">
    <property type="entry name" value="CheY-like_superfamily"/>
</dbReference>
<dbReference type="PROSITE" id="PS50109">
    <property type="entry name" value="HIS_KIN"/>
    <property type="match status" value="1"/>
</dbReference>
<feature type="domain" description="Histidine kinase" evidence="19">
    <location>
        <begin position="409"/>
        <end position="632"/>
    </location>
</feature>
<sequence>MPELNIEAISQQPATEVLERLSDFAFLCSRDGRKLSFVNSKAAAFLGWTSAELCSFRPWWEQVLCLESHALYRNLIEHLDTSTSSQPQLAPLALPCQNTGGASVTMTIHSVFISEDSLLLLGSRATDTESPDEVLRQTQARFRSIVDSLSINLVLKDTHGRRIYANRAYLERRNLTLADILGKTDHELFPSDLAEQFKSDDAKVLQAGEVIHKFEENVSSDGKRQWNEIVKGPLRDADGQITGVQILFWDATVRKATELALERERYLLHALLDNVPDSIYFKDQESRFMRISRGMAEKFNLPNTTVAIGKTDADIFTDEHALQAREDEMRIMETGAPMVAMVERETWPHRDDTWCSTTKMQLRDSEGTVVGTFGISRDITEMMVVEQQLRDARDQAHQASQAKSAFLANMSHEIRTPINGIIGMAELMNHTNLNDAQRSFLEMVQQSAHSLLRIINDILDFSKIEAGKLDIESLPFELRKCVSQAAKSLAIRAAKKTIELVLKIAPDVPEHLMGDADRLRQILINLVGNAIKFTDSGSITIEVVVVNGPPTVPDYTLHFSVKDTGIGIPKNKQTVIFEAFSQADASTTRQYGGTGLGLSISSQLVTMMGGKIWLASELGVGSTFHFTCRMPTAPEPDRSADSERPPLDLTGLHLLLVDDNYEGRSTLAAALQRHGLQVLEASNAEQAAEQYSILQKAPSDHIALIVDQVMPHIDGSVLIERLLQSAPRQPITILLSSAVRPLHAENAAAQENLLVLQKPALQSEICEAIRRTLAPPAPPAASPQNTPPPTRPESPLRLLVAEDGEVNRAVIVGLLQREGHDVTVAEDGTAAVDAWEEFEFDGILMDVQMPVMDGIEATLAIRMAEEKQASKRRVPIIAVTAAALASDAERCLEAGMDDYLSKPIDFGELEDLLQRLRLHKERGDRQAAFLPTDAHPPLTQTATQHRPESPKFEVNFEAPLKKLKCSPEQQLMLVQTLERETTQRLGELAQSIANHDDKLLIRAAHSLKSAANLFEAKQVTEAARSVEELARSGDLNSAIEQIAELRGTATLLLESIQEWLAHHQ</sequence>
<evidence type="ECO:0000256" key="5">
    <source>
        <dbReference type="ARBA" id="ARBA00022553"/>
    </source>
</evidence>
<evidence type="ECO:0000256" key="10">
    <source>
        <dbReference type="ARBA" id="ARBA00022840"/>
    </source>
</evidence>
<feature type="compositionally biased region" description="Pro residues" evidence="18">
    <location>
        <begin position="775"/>
        <end position="792"/>
    </location>
</feature>
<keyword evidence="5 17" id="KW-0597">Phosphoprotein</keyword>
<dbReference type="SUPFAM" id="SSF55874">
    <property type="entry name" value="ATPase domain of HSP90 chaperone/DNA topoisomerase II/histidine kinase"/>
    <property type="match status" value="1"/>
</dbReference>
<evidence type="ECO:0000256" key="2">
    <source>
        <dbReference type="ARBA" id="ARBA00004651"/>
    </source>
</evidence>
<feature type="region of interest" description="Disordered" evidence="18">
    <location>
        <begin position="774"/>
        <end position="794"/>
    </location>
</feature>
<feature type="modified residue" description="4-aspartylphosphate" evidence="17">
    <location>
        <position position="707"/>
    </location>
</feature>
<dbReference type="CDD" id="cd00082">
    <property type="entry name" value="HisKA"/>
    <property type="match status" value="1"/>
</dbReference>
<evidence type="ECO:0000313" key="24">
    <source>
        <dbReference type="EMBL" id="QDV26636.1"/>
    </source>
</evidence>
<dbReference type="FunFam" id="1.10.287.130:FF:000002">
    <property type="entry name" value="Two-component osmosensing histidine kinase"/>
    <property type="match status" value="1"/>
</dbReference>
<dbReference type="EC" id="2.7.13.3" evidence="3"/>
<dbReference type="SUPFAM" id="SSF52172">
    <property type="entry name" value="CheY-like"/>
    <property type="match status" value="2"/>
</dbReference>
<dbReference type="EMBL" id="CP036298">
    <property type="protein sequence ID" value="QDV26636.1"/>
    <property type="molecule type" value="Genomic_DNA"/>
</dbReference>
<evidence type="ECO:0000256" key="16">
    <source>
        <dbReference type="PROSITE-ProRule" id="PRU00110"/>
    </source>
</evidence>
<dbReference type="InterPro" id="IPR000014">
    <property type="entry name" value="PAS"/>
</dbReference>
<evidence type="ECO:0000259" key="20">
    <source>
        <dbReference type="PROSITE" id="PS50110"/>
    </source>
</evidence>
<dbReference type="InterPro" id="IPR004358">
    <property type="entry name" value="Sig_transdc_His_kin-like_C"/>
</dbReference>
<evidence type="ECO:0000259" key="22">
    <source>
        <dbReference type="PROSITE" id="PS50113"/>
    </source>
</evidence>
<dbReference type="InterPro" id="IPR036097">
    <property type="entry name" value="HisK_dim/P_sf"/>
</dbReference>
<dbReference type="InterPro" id="IPR036641">
    <property type="entry name" value="HPT_dom_sf"/>
</dbReference>
<feature type="domain" description="Response regulatory" evidence="20">
    <location>
        <begin position="797"/>
        <end position="917"/>
    </location>
</feature>
<dbReference type="KEGG" id="ahel:Q31a_50100"/>
<dbReference type="SUPFAM" id="SSF47384">
    <property type="entry name" value="Homodimeric domain of signal transducing histidine kinase"/>
    <property type="match status" value="1"/>
</dbReference>
<dbReference type="InterPro" id="IPR013656">
    <property type="entry name" value="PAS_4"/>
</dbReference>
<keyword evidence="13" id="KW-0472">Membrane</keyword>
<keyword evidence="9 24" id="KW-0418">Kinase</keyword>
<dbReference type="PROSITE" id="PS50113">
    <property type="entry name" value="PAC"/>
    <property type="match status" value="2"/>
</dbReference>
<evidence type="ECO:0000259" key="19">
    <source>
        <dbReference type="PROSITE" id="PS50109"/>
    </source>
</evidence>
<reference evidence="24 25" key="1">
    <citation type="submission" date="2019-02" db="EMBL/GenBank/DDBJ databases">
        <title>Deep-cultivation of Planctomycetes and their phenomic and genomic characterization uncovers novel biology.</title>
        <authorList>
            <person name="Wiegand S."/>
            <person name="Jogler M."/>
            <person name="Boedeker C."/>
            <person name="Pinto D."/>
            <person name="Vollmers J."/>
            <person name="Rivas-Marin E."/>
            <person name="Kohn T."/>
            <person name="Peeters S.H."/>
            <person name="Heuer A."/>
            <person name="Rast P."/>
            <person name="Oberbeckmann S."/>
            <person name="Bunk B."/>
            <person name="Jeske O."/>
            <person name="Meyerdierks A."/>
            <person name="Storesund J.E."/>
            <person name="Kallscheuer N."/>
            <person name="Luecker S."/>
            <person name="Lage O.M."/>
            <person name="Pohl T."/>
            <person name="Merkel B.J."/>
            <person name="Hornburger P."/>
            <person name="Mueller R.-W."/>
            <person name="Bruemmer F."/>
            <person name="Labrenz M."/>
            <person name="Spormann A.M."/>
            <person name="Op den Camp H."/>
            <person name="Overmann J."/>
            <person name="Amann R."/>
            <person name="Jetten M.S.M."/>
            <person name="Mascher T."/>
            <person name="Medema M.H."/>
            <person name="Devos D.P."/>
            <person name="Kaster A.-K."/>
            <person name="Ovreas L."/>
            <person name="Rohde M."/>
            <person name="Galperin M.Y."/>
            <person name="Jogler C."/>
        </authorList>
    </citation>
    <scope>NUCLEOTIDE SEQUENCE [LARGE SCALE GENOMIC DNA]</scope>
    <source>
        <strain evidence="24 25">Q31a</strain>
    </source>
</reference>
<organism evidence="24 25">
    <name type="scientific">Aureliella helgolandensis</name>
    <dbReference type="NCBI Taxonomy" id="2527968"/>
    <lineage>
        <taxon>Bacteria</taxon>
        <taxon>Pseudomonadati</taxon>
        <taxon>Planctomycetota</taxon>
        <taxon>Planctomycetia</taxon>
        <taxon>Pirellulales</taxon>
        <taxon>Pirellulaceae</taxon>
        <taxon>Aureliella</taxon>
    </lineage>
</organism>
<dbReference type="PROSITE" id="PS50894">
    <property type="entry name" value="HPT"/>
    <property type="match status" value="1"/>
</dbReference>
<keyword evidence="4" id="KW-1003">Cell membrane</keyword>
<evidence type="ECO:0000256" key="4">
    <source>
        <dbReference type="ARBA" id="ARBA00022475"/>
    </source>
</evidence>
<keyword evidence="10" id="KW-0067">ATP-binding</keyword>
<dbReference type="InterPro" id="IPR003594">
    <property type="entry name" value="HATPase_dom"/>
</dbReference>
<keyword evidence="8" id="KW-0547">Nucleotide-binding</keyword>
<dbReference type="SMART" id="SM00091">
    <property type="entry name" value="PAS"/>
    <property type="match status" value="3"/>
</dbReference>
<comment type="subcellular location">
    <subcellularLocation>
        <location evidence="2">Cell membrane</location>
        <topology evidence="2">Multi-pass membrane protein</topology>
    </subcellularLocation>
</comment>
<dbReference type="Gene3D" id="1.10.287.130">
    <property type="match status" value="1"/>
</dbReference>
<protein>
    <recommendedName>
        <fullName evidence="15">Sensory/regulatory protein RpfC</fullName>
        <ecNumber evidence="3">2.7.13.3</ecNumber>
    </recommendedName>
</protein>
<dbReference type="AlphaFoldDB" id="A0A518GDF3"/>
<dbReference type="RefSeq" id="WP_145082886.1">
    <property type="nucleotide sequence ID" value="NZ_CP036298.1"/>
</dbReference>
<dbReference type="OrthoDB" id="9762493at2"/>
<dbReference type="SMART" id="SM00388">
    <property type="entry name" value="HisKA"/>
    <property type="match status" value="1"/>
</dbReference>
<evidence type="ECO:0000256" key="14">
    <source>
        <dbReference type="ARBA" id="ARBA00064003"/>
    </source>
</evidence>
<dbReference type="InterPro" id="IPR005467">
    <property type="entry name" value="His_kinase_dom"/>
</dbReference>
<dbReference type="CDD" id="cd17546">
    <property type="entry name" value="REC_hyHK_CKI1_RcsC-like"/>
    <property type="match status" value="1"/>
</dbReference>
<dbReference type="SUPFAM" id="SSF47226">
    <property type="entry name" value="Histidine-containing phosphotransfer domain, HPT domain"/>
    <property type="match status" value="1"/>
</dbReference>
<dbReference type="CDD" id="cd00156">
    <property type="entry name" value="REC"/>
    <property type="match status" value="1"/>
</dbReference>
<dbReference type="FunFam" id="3.30.565.10:FF:000010">
    <property type="entry name" value="Sensor histidine kinase RcsC"/>
    <property type="match status" value="1"/>
</dbReference>
<evidence type="ECO:0000259" key="23">
    <source>
        <dbReference type="PROSITE" id="PS50894"/>
    </source>
</evidence>
<dbReference type="SMART" id="SM00448">
    <property type="entry name" value="REC"/>
    <property type="match status" value="2"/>
</dbReference>
<feature type="domain" description="HPt" evidence="23">
    <location>
        <begin position="966"/>
        <end position="1059"/>
    </location>
</feature>
<evidence type="ECO:0000313" key="25">
    <source>
        <dbReference type="Proteomes" id="UP000318017"/>
    </source>
</evidence>
<dbReference type="CDD" id="cd00088">
    <property type="entry name" value="HPT"/>
    <property type="match status" value="1"/>
</dbReference>
<dbReference type="Gene3D" id="1.20.120.160">
    <property type="entry name" value="HPT domain"/>
    <property type="match status" value="1"/>
</dbReference>
<feature type="domain" description="Response regulatory" evidence="20">
    <location>
        <begin position="653"/>
        <end position="773"/>
    </location>
</feature>
<gene>
    <name evidence="24" type="primary">barA_5</name>
    <name evidence="24" type="ORF">Q31a_50100</name>
</gene>
<dbReference type="Pfam" id="PF08448">
    <property type="entry name" value="PAS_4"/>
    <property type="match status" value="2"/>
</dbReference>
<evidence type="ECO:0000256" key="6">
    <source>
        <dbReference type="ARBA" id="ARBA00022679"/>
    </source>
</evidence>
<evidence type="ECO:0000256" key="3">
    <source>
        <dbReference type="ARBA" id="ARBA00012438"/>
    </source>
</evidence>
<dbReference type="InterPro" id="IPR001789">
    <property type="entry name" value="Sig_transdc_resp-reg_receiver"/>
</dbReference>
<evidence type="ECO:0000256" key="13">
    <source>
        <dbReference type="ARBA" id="ARBA00023136"/>
    </source>
</evidence>
<keyword evidence="7" id="KW-0812">Transmembrane</keyword>
<dbReference type="GO" id="GO:0000155">
    <property type="term" value="F:phosphorelay sensor kinase activity"/>
    <property type="evidence" value="ECO:0007669"/>
    <property type="project" value="InterPro"/>
</dbReference>
<dbReference type="CDD" id="cd16922">
    <property type="entry name" value="HATPase_EvgS-ArcB-TorS-like"/>
    <property type="match status" value="1"/>
</dbReference>
<dbReference type="GO" id="GO:0005524">
    <property type="term" value="F:ATP binding"/>
    <property type="evidence" value="ECO:0007669"/>
    <property type="project" value="UniProtKB-KW"/>
</dbReference>
<dbReference type="Proteomes" id="UP000318017">
    <property type="component" value="Chromosome"/>
</dbReference>
<feature type="domain" description="PAC" evidence="22">
    <location>
        <begin position="208"/>
        <end position="263"/>
    </location>
</feature>
<dbReference type="InterPro" id="IPR035965">
    <property type="entry name" value="PAS-like_dom_sf"/>
</dbReference>
<evidence type="ECO:0000256" key="9">
    <source>
        <dbReference type="ARBA" id="ARBA00022777"/>
    </source>
</evidence>
<dbReference type="GO" id="GO:0005886">
    <property type="term" value="C:plasma membrane"/>
    <property type="evidence" value="ECO:0007669"/>
    <property type="project" value="UniProtKB-SubCell"/>
</dbReference>
<feature type="domain" description="PAS" evidence="21">
    <location>
        <begin position="138"/>
        <end position="208"/>
    </location>
</feature>
<dbReference type="PROSITE" id="PS50110">
    <property type="entry name" value="RESPONSE_REGULATORY"/>
    <property type="match status" value="2"/>
</dbReference>
<keyword evidence="6 24" id="KW-0808">Transferase</keyword>
<feature type="modified residue" description="4-aspartylphosphate" evidence="17">
    <location>
        <position position="846"/>
    </location>
</feature>
<evidence type="ECO:0000256" key="15">
    <source>
        <dbReference type="ARBA" id="ARBA00068150"/>
    </source>
</evidence>
<dbReference type="Pfam" id="PF00072">
    <property type="entry name" value="Response_reg"/>
    <property type="match status" value="2"/>
</dbReference>
<evidence type="ECO:0000256" key="11">
    <source>
        <dbReference type="ARBA" id="ARBA00022989"/>
    </source>
</evidence>
<dbReference type="PANTHER" id="PTHR45339">
    <property type="entry name" value="HYBRID SIGNAL TRANSDUCTION HISTIDINE KINASE J"/>
    <property type="match status" value="1"/>
</dbReference>
<keyword evidence="11" id="KW-1133">Transmembrane helix</keyword>
<dbReference type="Gene3D" id="3.40.50.2300">
    <property type="match status" value="2"/>
</dbReference>
<dbReference type="InterPro" id="IPR000700">
    <property type="entry name" value="PAS-assoc_C"/>
</dbReference>
<feature type="domain" description="PAS" evidence="21">
    <location>
        <begin position="10"/>
        <end position="53"/>
    </location>
</feature>
<proteinExistence type="predicted"/>
<accession>A0A518GDF3</accession>
<dbReference type="CDD" id="cd00130">
    <property type="entry name" value="PAS"/>
    <property type="match status" value="1"/>
</dbReference>
<keyword evidence="12" id="KW-0902">Two-component regulatory system</keyword>
<evidence type="ECO:0000256" key="1">
    <source>
        <dbReference type="ARBA" id="ARBA00000085"/>
    </source>
</evidence>
<dbReference type="NCBIfam" id="TIGR00229">
    <property type="entry name" value="sensory_box"/>
    <property type="match status" value="2"/>
</dbReference>
<comment type="subunit">
    <text evidence="14">At low DSF concentrations, interacts with RpfF.</text>
</comment>
<dbReference type="SUPFAM" id="SSF55785">
    <property type="entry name" value="PYP-like sensor domain (PAS domain)"/>
    <property type="match status" value="2"/>
</dbReference>
<evidence type="ECO:0000256" key="17">
    <source>
        <dbReference type="PROSITE-ProRule" id="PRU00169"/>
    </source>
</evidence>
<name>A0A518GDF3_9BACT</name>
<feature type="domain" description="PAC" evidence="22">
    <location>
        <begin position="325"/>
        <end position="391"/>
    </location>
</feature>
<dbReference type="PROSITE" id="PS50112">
    <property type="entry name" value="PAS"/>
    <property type="match status" value="2"/>
</dbReference>
<dbReference type="SMART" id="SM00387">
    <property type="entry name" value="HATPase_c"/>
    <property type="match status" value="1"/>
</dbReference>
<dbReference type="Pfam" id="PF00512">
    <property type="entry name" value="HisKA"/>
    <property type="match status" value="1"/>
</dbReference>
<evidence type="ECO:0000256" key="18">
    <source>
        <dbReference type="SAM" id="MobiDB-lite"/>
    </source>
</evidence>
<evidence type="ECO:0000256" key="12">
    <source>
        <dbReference type="ARBA" id="ARBA00023012"/>
    </source>
</evidence>
<dbReference type="Pfam" id="PF01627">
    <property type="entry name" value="Hpt"/>
    <property type="match status" value="1"/>
</dbReference>
<dbReference type="InterPro" id="IPR036890">
    <property type="entry name" value="HATPase_C_sf"/>
</dbReference>
<keyword evidence="25" id="KW-1185">Reference proteome</keyword>
<dbReference type="InterPro" id="IPR003661">
    <property type="entry name" value="HisK_dim/P_dom"/>
</dbReference>
<evidence type="ECO:0000259" key="21">
    <source>
        <dbReference type="PROSITE" id="PS50112"/>
    </source>
</evidence>
<dbReference type="Gene3D" id="3.30.565.10">
    <property type="entry name" value="Histidine kinase-like ATPase, C-terminal domain"/>
    <property type="match status" value="1"/>
</dbReference>
<dbReference type="Pfam" id="PF02518">
    <property type="entry name" value="HATPase_c"/>
    <property type="match status" value="1"/>
</dbReference>
<evidence type="ECO:0000256" key="7">
    <source>
        <dbReference type="ARBA" id="ARBA00022692"/>
    </source>
</evidence>
<evidence type="ECO:0000256" key="8">
    <source>
        <dbReference type="ARBA" id="ARBA00022741"/>
    </source>
</evidence>